<evidence type="ECO:0000313" key="2">
    <source>
        <dbReference type="Proteomes" id="UP000004810"/>
    </source>
</evidence>
<protein>
    <submittedName>
        <fullName evidence="1">Uncharacterized protein</fullName>
    </submittedName>
</protein>
<dbReference type="EMBL" id="ADBV01014167">
    <property type="protein sequence ID" value="EJW73380.1"/>
    <property type="molecule type" value="Genomic_DNA"/>
</dbReference>
<sequence>KISSFRNELTEICKNKGQLYHWRQIDSARTFLFTLHRNLFTVEVAEIFLQMLVDVHAVWRHTAADCIANYLEWNKPLTKRILWDPPNKAILASTRFTNILF</sequence>
<evidence type="ECO:0000313" key="1">
    <source>
        <dbReference type="EMBL" id="EJW73380.1"/>
    </source>
</evidence>
<comment type="caution">
    <text evidence="1">The sequence shown here is derived from an EMBL/GenBank/DDBJ whole genome shotgun (WGS) entry which is preliminary data.</text>
</comment>
<reference evidence="2" key="1">
    <citation type="submission" date="2012-08" db="EMBL/GenBank/DDBJ databases">
        <title>The Genome Sequence of Wuchereria bancrofti.</title>
        <authorList>
            <person name="Nutman T.B."/>
            <person name="Fink D.L."/>
            <person name="Russ C."/>
            <person name="Young S."/>
            <person name="Zeng Q."/>
            <person name="Koehrsen M."/>
            <person name="Alvarado L."/>
            <person name="Berlin A."/>
            <person name="Chapman S.B."/>
            <person name="Chen Z."/>
            <person name="Freedman E."/>
            <person name="Gellesch M."/>
            <person name="Goldberg J."/>
            <person name="Griggs A."/>
            <person name="Gujja S."/>
            <person name="Heilman E.R."/>
            <person name="Heiman D."/>
            <person name="Hepburn T."/>
            <person name="Howarth C."/>
            <person name="Jen D."/>
            <person name="Larson L."/>
            <person name="Lewis B."/>
            <person name="Mehta T."/>
            <person name="Park D."/>
            <person name="Pearson M."/>
            <person name="Roberts A."/>
            <person name="Saif S."/>
            <person name="Shea T."/>
            <person name="Shenoy N."/>
            <person name="Sisk P."/>
            <person name="Stolte C."/>
            <person name="Sykes S."/>
            <person name="Walk T."/>
            <person name="White J."/>
            <person name="Yandava C."/>
            <person name="Haas B."/>
            <person name="Henn M.R."/>
            <person name="Nusbaum C."/>
            <person name="Birren B."/>
        </authorList>
    </citation>
    <scope>NUCLEOTIDE SEQUENCE [LARGE SCALE GENOMIC DNA]</scope>
    <source>
        <strain evidence="2">NA</strain>
    </source>
</reference>
<feature type="non-terminal residue" evidence="1">
    <location>
        <position position="1"/>
    </location>
</feature>
<dbReference type="AlphaFoldDB" id="J9AGY2"/>
<organism evidence="1 2">
    <name type="scientific">Wuchereria bancrofti</name>
    <dbReference type="NCBI Taxonomy" id="6293"/>
    <lineage>
        <taxon>Eukaryota</taxon>
        <taxon>Metazoa</taxon>
        <taxon>Ecdysozoa</taxon>
        <taxon>Nematoda</taxon>
        <taxon>Chromadorea</taxon>
        <taxon>Rhabditida</taxon>
        <taxon>Spirurina</taxon>
        <taxon>Spiruromorpha</taxon>
        <taxon>Filarioidea</taxon>
        <taxon>Onchocercidae</taxon>
        <taxon>Wuchereria</taxon>
    </lineage>
</organism>
<name>J9AGY2_WUCBA</name>
<dbReference type="Proteomes" id="UP000004810">
    <property type="component" value="Unassembled WGS sequence"/>
</dbReference>
<accession>J9AGY2</accession>
<gene>
    <name evidence="1" type="ORF">WUBG_15710</name>
</gene>
<proteinExistence type="predicted"/>